<comment type="similarity">
    <text evidence="1">Belongs to the TRIAP1/MDM35 family.</text>
</comment>
<dbReference type="Pfam" id="PF05254">
    <property type="entry name" value="UPF0203"/>
    <property type="match status" value="1"/>
</dbReference>
<organism evidence="3 5">
    <name type="scientific">Schizosaccharomyces japonicus (strain yFS275 / FY16936)</name>
    <name type="common">Fission yeast</name>
    <dbReference type="NCBI Taxonomy" id="402676"/>
    <lineage>
        <taxon>Eukaryota</taxon>
        <taxon>Fungi</taxon>
        <taxon>Dikarya</taxon>
        <taxon>Ascomycota</taxon>
        <taxon>Taphrinomycotina</taxon>
        <taxon>Schizosaccharomycetes</taxon>
        <taxon>Schizosaccharomycetales</taxon>
        <taxon>Schizosaccharomycetaceae</taxon>
        <taxon>Schizosaccharomyces</taxon>
    </lineage>
</organism>
<gene>
    <name evidence="4" type="primary">mdm35</name>
    <name evidence="3" type="ORF">SJAG_06440</name>
</gene>
<protein>
    <submittedName>
        <fullName evidence="3">Distribution and morphology protein Mdm35</fullName>
    </submittedName>
</protein>
<dbReference type="Proteomes" id="UP000001744">
    <property type="component" value="Unassembled WGS sequence"/>
</dbReference>
<dbReference type="InterPro" id="IPR007918">
    <property type="entry name" value="MDM35_apoptosis"/>
</dbReference>
<proteinExistence type="inferred from homology"/>
<dbReference type="AlphaFoldDB" id="T0S2Y2"/>
<sequence>MSSSIAPECTNLKKRYDACFNEWYTGKFLKGDTDDSQCAELFQEYRKCVQKHYGIRN</sequence>
<evidence type="ECO:0000313" key="4">
    <source>
        <dbReference type="JaponicusDB" id="SJAG_06440"/>
    </source>
</evidence>
<reference evidence="3 5" key="1">
    <citation type="journal article" date="2011" name="Science">
        <title>Comparative functional genomics of the fission yeasts.</title>
        <authorList>
            <person name="Rhind N."/>
            <person name="Chen Z."/>
            <person name="Yassour M."/>
            <person name="Thompson D.A."/>
            <person name="Haas B.J."/>
            <person name="Habib N."/>
            <person name="Wapinski I."/>
            <person name="Roy S."/>
            <person name="Lin M.F."/>
            <person name="Heiman D.I."/>
            <person name="Young S.K."/>
            <person name="Furuya K."/>
            <person name="Guo Y."/>
            <person name="Pidoux A."/>
            <person name="Chen H.M."/>
            <person name="Robbertse B."/>
            <person name="Goldberg J.M."/>
            <person name="Aoki K."/>
            <person name="Bayne E.H."/>
            <person name="Berlin A.M."/>
            <person name="Desjardins C.A."/>
            <person name="Dobbs E."/>
            <person name="Dukaj L."/>
            <person name="Fan L."/>
            <person name="FitzGerald M.G."/>
            <person name="French C."/>
            <person name="Gujja S."/>
            <person name="Hansen K."/>
            <person name="Keifenheim D."/>
            <person name="Levin J.Z."/>
            <person name="Mosher R.A."/>
            <person name="Mueller C.A."/>
            <person name="Pfiffner J."/>
            <person name="Priest M."/>
            <person name="Russ C."/>
            <person name="Smialowska A."/>
            <person name="Swoboda P."/>
            <person name="Sykes S.M."/>
            <person name="Vaughn M."/>
            <person name="Vengrova S."/>
            <person name="Yoder R."/>
            <person name="Zeng Q."/>
            <person name="Allshire R."/>
            <person name="Baulcombe D."/>
            <person name="Birren B.W."/>
            <person name="Brown W."/>
            <person name="Ekwall K."/>
            <person name="Kellis M."/>
            <person name="Leatherwood J."/>
            <person name="Levin H."/>
            <person name="Margalit H."/>
            <person name="Martienssen R."/>
            <person name="Nieduszynski C.A."/>
            <person name="Spatafora J.W."/>
            <person name="Friedman N."/>
            <person name="Dalgaard J.Z."/>
            <person name="Baumann P."/>
            <person name="Niki H."/>
            <person name="Regev A."/>
            <person name="Nusbaum C."/>
        </authorList>
    </citation>
    <scope>NUCLEOTIDE SEQUENCE [LARGE SCALE GENOMIC DNA]</scope>
    <source>
        <strain evidence="5">yFS275 / FY16936</strain>
    </source>
</reference>
<dbReference type="GeneID" id="22831134"/>
<evidence type="ECO:0000313" key="3">
    <source>
        <dbReference type="EMBL" id="EQC52971.1"/>
    </source>
</evidence>
<evidence type="ECO:0000256" key="2">
    <source>
        <dbReference type="ARBA" id="ARBA00023157"/>
    </source>
</evidence>
<dbReference type="HOGENOM" id="CLU_101473_2_2_1"/>
<keyword evidence="5" id="KW-1185">Reference proteome</keyword>
<dbReference type="PANTHER" id="PTHR46403">
    <property type="entry name" value="TP53-REGULATED INHIBITOR OF APOPTOSIS 1"/>
    <property type="match status" value="1"/>
</dbReference>
<dbReference type="PANTHER" id="PTHR46403:SF1">
    <property type="entry name" value="TP53-REGULATED INHIBITOR OF APOPTOSIS 1"/>
    <property type="match status" value="1"/>
</dbReference>
<name>T0S2Y2_SCHJY</name>
<dbReference type="RefSeq" id="XP_011049060.1">
    <property type="nucleotide sequence ID" value="XM_011050758.1"/>
</dbReference>
<dbReference type="VEuPathDB" id="FungiDB:SJAG_06440"/>
<dbReference type="OrthoDB" id="4771285at2759"/>
<evidence type="ECO:0000256" key="1">
    <source>
        <dbReference type="ARBA" id="ARBA00006196"/>
    </source>
</evidence>
<dbReference type="STRING" id="402676.T0S2Y2"/>
<dbReference type="EMBL" id="KE651168">
    <property type="protein sequence ID" value="EQC52971.1"/>
    <property type="molecule type" value="Genomic_DNA"/>
</dbReference>
<dbReference type="JaponicusDB" id="SJAG_06440">
    <property type="gene designation" value="mdm35"/>
</dbReference>
<dbReference type="PROSITE" id="PS51808">
    <property type="entry name" value="CHCH"/>
    <property type="match status" value="1"/>
</dbReference>
<evidence type="ECO:0000313" key="5">
    <source>
        <dbReference type="Proteomes" id="UP000001744"/>
    </source>
</evidence>
<accession>T0S2Y2</accession>
<dbReference type="eggNOG" id="KOG3481">
    <property type="taxonomic scope" value="Eukaryota"/>
</dbReference>
<dbReference type="OMA" id="KHKYDQC"/>
<keyword evidence="2" id="KW-1015">Disulfide bond</keyword>